<dbReference type="Proteomes" id="UP000800039">
    <property type="component" value="Unassembled WGS sequence"/>
</dbReference>
<feature type="transmembrane region" description="Helical" evidence="1">
    <location>
        <begin position="415"/>
        <end position="437"/>
    </location>
</feature>
<gene>
    <name evidence="3" type="ORF">K460DRAFT_364812</name>
</gene>
<keyword evidence="1" id="KW-0812">Transmembrane</keyword>
<dbReference type="OrthoDB" id="5429634at2759"/>
<evidence type="ECO:0000313" key="4">
    <source>
        <dbReference type="Proteomes" id="UP000800039"/>
    </source>
</evidence>
<feature type="domain" description="DUF6536" evidence="2">
    <location>
        <begin position="78"/>
        <end position="229"/>
    </location>
</feature>
<keyword evidence="1" id="KW-1133">Transmembrane helix</keyword>
<accession>A0A9P4GP63</accession>
<sequence length="765" mass="85264">MLKDLVNVPKRWILSLSTRNTVYKQWNHANTTELQVLSTAEPNDNKSELYSLHSRTTKLFGAPKAWVTRFLGARFAGWRFGVLNFATWASIVFLINLIVTIWGSSATTKGKGVFFEGDCERVKRLNSALHVLINVLSTILLSGSNYCMQCLSAPTRKEIDRAHGNAGGTWLDIGVPGVRNIKHISRRRQALWSLLALSSLPLHLFYNSAVFSSLSANSYWAVSVSQSFINDTQCLNCTNVDYYQTARNRRPRVDFLSRSELKTLSKTVETLWGLARAGNLDRLEPAECLNQYAQTIQSNRRNLLLVGKDSNYPPPEENYFNNRSHIYWADMFQASSAAYAEQAADSYSWICAGLTDTRSCSSMIENIKRVPDAWQVGWHCRGDTRNECAYPRFPVEYCLSEKAEPHCKLHFEPNIAILITVLNLVKAALMFYIAFFISDEPIITMGDAIASFLEKSDSTTKNMCLVSLKDFKEKKGYTAGPRQWDNKRYKWKDVTSKTRRTVTLVMFLTALVLVSGLLGWGLVSLPTGTTLSRLGFGMVDPRTAMSGLPNDLLANVVLANTPQLILSFLYFSYNALLTAMLMGYEWTTYASKRKGLRVSHHPSGQQRSTYFLQLPYRFGVPLMILSGTLHWLVSQSIFLISLDYYDVFGNAGRGYFRGDQDLKTLGFSPSAIISVIGLGSLMVIAIVCFGSIPYKRGMPLAGSCSLAISAACHVLDGDETDGVMAAEQNLQWGVVSISHDGVGHCAFSTKCVEAPVEGEVYAGEQ</sequence>
<feature type="transmembrane region" description="Helical" evidence="1">
    <location>
        <begin position="614"/>
        <end position="633"/>
    </location>
</feature>
<dbReference type="PANTHER" id="PTHR35395:SF1">
    <property type="entry name" value="DUF6536 DOMAIN-CONTAINING PROTEIN"/>
    <property type="match status" value="1"/>
</dbReference>
<evidence type="ECO:0000259" key="2">
    <source>
        <dbReference type="Pfam" id="PF20163"/>
    </source>
</evidence>
<dbReference type="EMBL" id="ML976615">
    <property type="protein sequence ID" value="KAF1848866.1"/>
    <property type="molecule type" value="Genomic_DNA"/>
</dbReference>
<comment type="caution">
    <text evidence="3">The sequence shown here is derived from an EMBL/GenBank/DDBJ whole genome shotgun (WGS) entry which is preliminary data.</text>
</comment>
<feature type="transmembrane region" description="Helical" evidence="1">
    <location>
        <begin position="502"/>
        <end position="523"/>
    </location>
</feature>
<dbReference type="InterPro" id="IPR046623">
    <property type="entry name" value="DUF6536"/>
</dbReference>
<feature type="transmembrane region" description="Helical" evidence="1">
    <location>
        <begin position="564"/>
        <end position="584"/>
    </location>
</feature>
<name>A0A9P4GP63_9PLEO</name>
<organism evidence="3 4">
    <name type="scientific">Cucurbitaria berberidis CBS 394.84</name>
    <dbReference type="NCBI Taxonomy" id="1168544"/>
    <lineage>
        <taxon>Eukaryota</taxon>
        <taxon>Fungi</taxon>
        <taxon>Dikarya</taxon>
        <taxon>Ascomycota</taxon>
        <taxon>Pezizomycotina</taxon>
        <taxon>Dothideomycetes</taxon>
        <taxon>Pleosporomycetidae</taxon>
        <taxon>Pleosporales</taxon>
        <taxon>Pleosporineae</taxon>
        <taxon>Cucurbitariaceae</taxon>
        <taxon>Cucurbitaria</taxon>
    </lineage>
</organism>
<dbReference type="Pfam" id="PF20163">
    <property type="entry name" value="DUF6536"/>
    <property type="match status" value="1"/>
</dbReference>
<dbReference type="PANTHER" id="PTHR35395">
    <property type="entry name" value="DUF6536 DOMAIN-CONTAINING PROTEIN"/>
    <property type="match status" value="1"/>
</dbReference>
<evidence type="ECO:0000256" key="1">
    <source>
        <dbReference type="SAM" id="Phobius"/>
    </source>
</evidence>
<reference evidence="3" key="1">
    <citation type="submission" date="2020-01" db="EMBL/GenBank/DDBJ databases">
        <authorList>
            <consortium name="DOE Joint Genome Institute"/>
            <person name="Haridas S."/>
            <person name="Albert R."/>
            <person name="Binder M."/>
            <person name="Bloem J."/>
            <person name="Labutti K."/>
            <person name="Salamov A."/>
            <person name="Andreopoulos B."/>
            <person name="Baker S.E."/>
            <person name="Barry K."/>
            <person name="Bills G."/>
            <person name="Bluhm B.H."/>
            <person name="Cannon C."/>
            <person name="Castanera R."/>
            <person name="Culley D.E."/>
            <person name="Daum C."/>
            <person name="Ezra D."/>
            <person name="Gonzalez J.B."/>
            <person name="Henrissat B."/>
            <person name="Kuo A."/>
            <person name="Liang C."/>
            <person name="Lipzen A."/>
            <person name="Lutzoni F."/>
            <person name="Magnuson J."/>
            <person name="Mondo S."/>
            <person name="Nolan M."/>
            <person name="Ohm R."/>
            <person name="Pangilinan J."/>
            <person name="Park H.-J."/>
            <person name="Ramirez L."/>
            <person name="Alfaro M."/>
            <person name="Sun H."/>
            <person name="Tritt A."/>
            <person name="Yoshinaga Y."/>
            <person name="Zwiers L.-H."/>
            <person name="Turgeon B.G."/>
            <person name="Goodwin S.B."/>
            <person name="Spatafora J.W."/>
            <person name="Crous P.W."/>
            <person name="Grigoriev I.V."/>
        </authorList>
    </citation>
    <scope>NUCLEOTIDE SEQUENCE</scope>
    <source>
        <strain evidence="3">CBS 394.84</strain>
    </source>
</reference>
<keyword evidence="4" id="KW-1185">Reference proteome</keyword>
<dbReference type="GeneID" id="63850316"/>
<protein>
    <recommendedName>
        <fullName evidence="2">DUF6536 domain-containing protein</fullName>
    </recommendedName>
</protein>
<evidence type="ECO:0000313" key="3">
    <source>
        <dbReference type="EMBL" id="KAF1848866.1"/>
    </source>
</evidence>
<proteinExistence type="predicted"/>
<dbReference type="AlphaFoldDB" id="A0A9P4GP63"/>
<feature type="transmembrane region" description="Helical" evidence="1">
    <location>
        <begin position="82"/>
        <end position="105"/>
    </location>
</feature>
<feature type="transmembrane region" description="Helical" evidence="1">
    <location>
        <begin position="671"/>
        <end position="692"/>
    </location>
</feature>
<dbReference type="RefSeq" id="XP_040791429.1">
    <property type="nucleotide sequence ID" value="XM_040933065.1"/>
</dbReference>
<keyword evidence="1" id="KW-0472">Membrane</keyword>